<evidence type="ECO:0000313" key="1">
    <source>
        <dbReference type="EMBL" id="MDP1026497.1"/>
    </source>
</evidence>
<reference evidence="1 2" key="1">
    <citation type="submission" date="2023-07" db="EMBL/GenBank/DDBJ databases">
        <authorList>
            <person name="Kim M.K."/>
        </authorList>
    </citation>
    <scope>NUCLEOTIDE SEQUENCE [LARGE SCALE GENOMIC DNA]</scope>
    <source>
        <strain evidence="1 2">KR1UV-12</strain>
    </source>
</reference>
<dbReference type="Proteomes" id="UP001230685">
    <property type="component" value="Unassembled WGS sequence"/>
</dbReference>
<comment type="caution">
    <text evidence="1">The sequence shown here is derived from an EMBL/GenBank/DDBJ whole genome shotgun (WGS) entry which is preliminary data.</text>
</comment>
<keyword evidence="2" id="KW-1185">Reference proteome</keyword>
<protein>
    <submittedName>
        <fullName evidence="1">Uncharacterized protein</fullName>
    </submittedName>
</protein>
<proteinExistence type="predicted"/>
<evidence type="ECO:0000313" key="2">
    <source>
        <dbReference type="Proteomes" id="UP001230685"/>
    </source>
</evidence>
<sequence>MILAKNDCSTARQAFQGNRRDAVVDDLVQLSERHVEDEAVMHYLRLINGLARGQLAAIIMEQSAQLVMNAFQNGHCE</sequence>
<organism evidence="1 2">
    <name type="scientific">Sphingomonas aurea</name>
    <dbReference type="NCBI Taxonomy" id="3063994"/>
    <lineage>
        <taxon>Bacteria</taxon>
        <taxon>Pseudomonadati</taxon>
        <taxon>Pseudomonadota</taxon>
        <taxon>Alphaproteobacteria</taxon>
        <taxon>Sphingomonadales</taxon>
        <taxon>Sphingomonadaceae</taxon>
        <taxon>Sphingomonas</taxon>
    </lineage>
</organism>
<name>A0ABT9EI35_9SPHN</name>
<accession>A0ABT9EI35</accession>
<dbReference type="RefSeq" id="WP_305172056.1">
    <property type="nucleotide sequence ID" value="NZ_JAUUDS010000001.1"/>
</dbReference>
<dbReference type="EMBL" id="JAUUDS010000001">
    <property type="protein sequence ID" value="MDP1026497.1"/>
    <property type="molecule type" value="Genomic_DNA"/>
</dbReference>
<gene>
    <name evidence="1" type="ORF">Q5H91_04675</name>
</gene>